<protein>
    <submittedName>
        <fullName evidence="12">Pheromone receptor</fullName>
    </submittedName>
</protein>
<dbReference type="InterPro" id="IPR000481">
    <property type="entry name" value="GPCR_Pheromne_B_alpha_rcpt"/>
</dbReference>
<dbReference type="GO" id="GO:0004934">
    <property type="term" value="F:mating-type alpha-factor pheromone receptor activity"/>
    <property type="evidence" value="ECO:0007669"/>
    <property type="project" value="InterPro"/>
</dbReference>
<dbReference type="InterPro" id="IPR001499">
    <property type="entry name" value="GPCR_STE3"/>
</dbReference>
<proteinExistence type="inferred from homology"/>
<dbReference type="CDD" id="cd14966">
    <property type="entry name" value="7tmD_STE3"/>
    <property type="match status" value="1"/>
</dbReference>
<organism evidence="12 13">
    <name type="scientific">Mycena chlorophos</name>
    <name type="common">Agaric fungus</name>
    <name type="synonym">Agaricus chlorophos</name>
    <dbReference type="NCBI Taxonomy" id="658473"/>
    <lineage>
        <taxon>Eukaryota</taxon>
        <taxon>Fungi</taxon>
        <taxon>Dikarya</taxon>
        <taxon>Basidiomycota</taxon>
        <taxon>Agaricomycotina</taxon>
        <taxon>Agaricomycetes</taxon>
        <taxon>Agaricomycetidae</taxon>
        <taxon>Agaricales</taxon>
        <taxon>Marasmiineae</taxon>
        <taxon>Mycenaceae</taxon>
        <taxon>Mycena</taxon>
    </lineage>
</organism>
<evidence type="ECO:0000256" key="5">
    <source>
        <dbReference type="ARBA" id="ARBA00022989"/>
    </source>
</evidence>
<feature type="compositionally biased region" description="Low complexity" evidence="10">
    <location>
        <begin position="555"/>
        <end position="570"/>
    </location>
</feature>
<comment type="subcellular location">
    <subcellularLocation>
        <location evidence="1">Membrane</location>
        <topology evidence="1">Multi-pass membrane protein</topology>
    </subcellularLocation>
</comment>
<gene>
    <name evidence="12" type="ORF">HMN09_00131600</name>
</gene>
<feature type="region of interest" description="Disordered" evidence="10">
    <location>
        <begin position="544"/>
        <end position="597"/>
    </location>
</feature>
<feature type="transmembrane region" description="Helical" evidence="11">
    <location>
        <begin position="164"/>
        <end position="185"/>
    </location>
</feature>
<evidence type="ECO:0000256" key="7">
    <source>
        <dbReference type="ARBA" id="ARBA00023136"/>
    </source>
</evidence>
<feature type="compositionally biased region" description="Basic and acidic residues" evidence="10">
    <location>
        <begin position="452"/>
        <end position="471"/>
    </location>
</feature>
<keyword evidence="7 11" id="KW-0472">Membrane</keyword>
<reference evidence="12" key="1">
    <citation type="submission" date="2020-05" db="EMBL/GenBank/DDBJ databases">
        <title>Mycena genomes resolve the evolution of fungal bioluminescence.</title>
        <authorList>
            <person name="Tsai I.J."/>
        </authorList>
    </citation>
    <scope>NUCLEOTIDE SEQUENCE</scope>
    <source>
        <strain evidence="12">110903Hualien_Pintung</strain>
    </source>
</reference>
<evidence type="ECO:0000313" key="13">
    <source>
        <dbReference type="Proteomes" id="UP000613580"/>
    </source>
</evidence>
<evidence type="ECO:0000256" key="9">
    <source>
        <dbReference type="ARBA" id="ARBA00023224"/>
    </source>
</evidence>
<dbReference type="GO" id="GO:0000750">
    <property type="term" value="P:pheromone-dependent signal transduction involved in conjugation with cellular fusion"/>
    <property type="evidence" value="ECO:0007669"/>
    <property type="project" value="TreeGrafter"/>
</dbReference>
<feature type="region of interest" description="Disordered" evidence="10">
    <location>
        <begin position="341"/>
        <end position="361"/>
    </location>
</feature>
<dbReference type="Pfam" id="PF02076">
    <property type="entry name" value="STE3"/>
    <property type="match status" value="1"/>
</dbReference>
<feature type="region of interest" description="Disordered" evidence="10">
    <location>
        <begin position="491"/>
        <end position="511"/>
    </location>
</feature>
<dbReference type="OrthoDB" id="2874149at2759"/>
<dbReference type="Proteomes" id="UP000613580">
    <property type="component" value="Unassembled WGS sequence"/>
</dbReference>
<feature type="compositionally biased region" description="Polar residues" evidence="10">
    <location>
        <begin position="341"/>
        <end position="359"/>
    </location>
</feature>
<feature type="transmembrane region" description="Helical" evidence="11">
    <location>
        <begin position="219"/>
        <end position="240"/>
    </location>
</feature>
<evidence type="ECO:0000256" key="11">
    <source>
        <dbReference type="SAM" id="Phobius"/>
    </source>
</evidence>
<keyword evidence="9" id="KW-0807">Transducer</keyword>
<dbReference type="EMBL" id="JACAZE010000002">
    <property type="protein sequence ID" value="KAF7320481.1"/>
    <property type="molecule type" value="Genomic_DNA"/>
</dbReference>
<evidence type="ECO:0000256" key="8">
    <source>
        <dbReference type="ARBA" id="ARBA00023170"/>
    </source>
</evidence>
<keyword evidence="5 11" id="KW-1133">Transmembrane helix</keyword>
<dbReference type="AlphaFoldDB" id="A0A8H6TNJ7"/>
<keyword evidence="4 11" id="KW-0812">Transmembrane</keyword>
<dbReference type="PRINTS" id="PR00901">
    <property type="entry name" value="PHEROMONEBAR"/>
</dbReference>
<evidence type="ECO:0000313" key="12">
    <source>
        <dbReference type="EMBL" id="KAF7320481.1"/>
    </source>
</evidence>
<dbReference type="PRINTS" id="PR00899">
    <property type="entry name" value="GPCRSTE3"/>
</dbReference>
<feature type="region of interest" description="Disordered" evidence="10">
    <location>
        <begin position="452"/>
        <end position="477"/>
    </location>
</feature>
<feature type="compositionally biased region" description="Low complexity" evidence="10">
    <location>
        <begin position="491"/>
        <end position="506"/>
    </location>
</feature>
<dbReference type="PANTHER" id="PTHR28097">
    <property type="entry name" value="PHEROMONE A FACTOR RECEPTOR"/>
    <property type="match status" value="1"/>
</dbReference>
<evidence type="ECO:0000256" key="4">
    <source>
        <dbReference type="ARBA" id="ARBA00022692"/>
    </source>
</evidence>
<evidence type="ECO:0000256" key="1">
    <source>
        <dbReference type="ARBA" id="ARBA00004141"/>
    </source>
</evidence>
<evidence type="ECO:0000256" key="3">
    <source>
        <dbReference type="ARBA" id="ARBA00022507"/>
    </source>
</evidence>
<feature type="transmembrane region" description="Helical" evidence="11">
    <location>
        <begin position="286"/>
        <end position="305"/>
    </location>
</feature>
<evidence type="ECO:0000256" key="2">
    <source>
        <dbReference type="ARBA" id="ARBA00011085"/>
    </source>
</evidence>
<feature type="transmembrane region" description="Helical" evidence="11">
    <location>
        <begin position="37"/>
        <end position="57"/>
    </location>
</feature>
<keyword evidence="3" id="KW-0589">Pheromone response</keyword>
<sequence>MFDPTPLFSACSFLGFVMVLIPLPWHLHAWNSGTCFYIMWSALACLNQFVNSVVWANDVLNKAPVWCDISIRITMAVSVGLPAASLCINRRLYQISKVESVSITPREVSYSILIPSAGLRLWTLSSASPFRSFTCLFSTSSKAIATTSLRQIGPQTALVNMLPVYFITLMWPPLIGCISACYGVLSLRSFFRRRAAFSQFLSPNASHASGLTTARYLRLMALAAVDILITTPLGIFAIYLNATATPFGPWRSWADTHFDYSRVEQYPAFIWRADLLLATGLESTRWAAPLSAVLFFLFFGFAAEARKNYMVAIRSSVSFFWRCLARVGIQRPTRGFFALASTTKSPSSKGRPSFVTSSPIKPKLPPIRHSALSISLPLPLYSTGSLTEVAGSSASPSSTEFTDLKRAPSYASGSTRATYGYIYDGAGSPDVDGSRCDSRFVEHLGEVYDLEKGVPPEDEKFEEPSRRDEHPSYYMDVHGSRPAADAIEIDTPSTATSFPPSSPSAAGHDSAPVTPNFALPLHLGWATRPYPAVYAGAQTTASSLVEPARERERQSWSPAPSPSSESFAMESMRERERPASTGSAETTGGRGRSRTLV</sequence>
<comment type="similarity">
    <text evidence="2">Belongs to the G-protein coupled receptor 4 family.</text>
</comment>
<evidence type="ECO:0000256" key="6">
    <source>
        <dbReference type="ARBA" id="ARBA00023040"/>
    </source>
</evidence>
<keyword evidence="6" id="KW-0297">G-protein coupled receptor</keyword>
<dbReference type="PANTHER" id="PTHR28097:SF1">
    <property type="entry name" value="PHEROMONE A FACTOR RECEPTOR"/>
    <property type="match status" value="1"/>
</dbReference>
<name>A0A8H6TNJ7_MYCCL</name>
<feature type="transmembrane region" description="Helical" evidence="11">
    <location>
        <begin position="6"/>
        <end position="25"/>
    </location>
</feature>
<accession>A0A8H6TNJ7</accession>
<evidence type="ECO:0000256" key="10">
    <source>
        <dbReference type="SAM" id="MobiDB-lite"/>
    </source>
</evidence>
<keyword evidence="8 12" id="KW-0675">Receptor</keyword>
<dbReference type="GO" id="GO:0005886">
    <property type="term" value="C:plasma membrane"/>
    <property type="evidence" value="ECO:0007669"/>
    <property type="project" value="TreeGrafter"/>
</dbReference>
<comment type="caution">
    <text evidence="12">The sequence shown here is derived from an EMBL/GenBank/DDBJ whole genome shotgun (WGS) entry which is preliminary data.</text>
</comment>
<keyword evidence="13" id="KW-1185">Reference proteome</keyword>